<sequence length="143" mass="16640">MYPNITLIYGDYYNAYMWLLQNAIRLVSETEIYWEHCCCGLGLILDRSIKFLLRTHIWLIKETGPSWDGRTDRGHEYPGWFHCGNCYHVQAKVTGGMQWMFAMEFLVEVTSGSSIIGNRKMEVQSSHRSDSLSWVKNLRGPIL</sequence>
<protein>
    <submittedName>
        <fullName evidence="1">Uncharacterized protein</fullName>
    </submittedName>
</protein>
<comment type="caution">
    <text evidence="1">The sequence shown here is derived from an EMBL/GenBank/DDBJ whole genome shotgun (WGS) entry which is preliminary data.</text>
</comment>
<organism evidence="1 2">
    <name type="scientific">Solanum commersonii</name>
    <name type="common">Commerson's wild potato</name>
    <name type="synonym">Commerson's nightshade</name>
    <dbReference type="NCBI Taxonomy" id="4109"/>
    <lineage>
        <taxon>Eukaryota</taxon>
        <taxon>Viridiplantae</taxon>
        <taxon>Streptophyta</taxon>
        <taxon>Embryophyta</taxon>
        <taxon>Tracheophyta</taxon>
        <taxon>Spermatophyta</taxon>
        <taxon>Magnoliopsida</taxon>
        <taxon>eudicotyledons</taxon>
        <taxon>Gunneridae</taxon>
        <taxon>Pentapetalae</taxon>
        <taxon>asterids</taxon>
        <taxon>lamiids</taxon>
        <taxon>Solanales</taxon>
        <taxon>Solanaceae</taxon>
        <taxon>Solanoideae</taxon>
        <taxon>Solaneae</taxon>
        <taxon>Solanum</taxon>
    </lineage>
</organism>
<reference evidence="1 2" key="1">
    <citation type="submission" date="2020-09" db="EMBL/GenBank/DDBJ databases">
        <title>De no assembly of potato wild relative species, Solanum commersonii.</title>
        <authorList>
            <person name="Cho K."/>
        </authorList>
    </citation>
    <scope>NUCLEOTIDE SEQUENCE [LARGE SCALE GENOMIC DNA]</scope>
    <source>
        <strain evidence="1">LZ3.2</strain>
        <tissue evidence="1">Leaf</tissue>
    </source>
</reference>
<dbReference type="Proteomes" id="UP000824120">
    <property type="component" value="Chromosome 2"/>
</dbReference>
<gene>
    <name evidence="1" type="ORF">H5410_011376</name>
</gene>
<name>A0A9J6ANI2_SOLCO</name>
<dbReference type="EMBL" id="JACXVP010000002">
    <property type="protein sequence ID" value="KAG5626158.1"/>
    <property type="molecule type" value="Genomic_DNA"/>
</dbReference>
<accession>A0A9J6ANI2</accession>
<dbReference type="AlphaFoldDB" id="A0A9J6ANI2"/>
<keyword evidence="2" id="KW-1185">Reference proteome</keyword>
<evidence type="ECO:0000313" key="1">
    <source>
        <dbReference type="EMBL" id="KAG5626158.1"/>
    </source>
</evidence>
<dbReference type="OrthoDB" id="1600564at2759"/>
<evidence type="ECO:0000313" key="2">
    <source>
        <dbReference type="Proteomes" id="UP000824120"/>
    </source>
</evidence>
<proteinExistence type="predicted"/>